<dbReference type="EMBL" id="BLAP01000013">
    <property type="protein sequence ID" value="GET11636.1"/>
    <property type="molecule type" value="Genomic_DNA"/>
</dbReference>
<sequence length="165" mass="18935">MKGEPVNAKGQTRSQIIARLIIKYGDTDWINKATKKELEPLATFHNTSKDNSPNYFTESRRLNHEQYARLWKKYEHIKNKRLVIEKIAKKTKFKPETVRRNLGEMGLIKRKSKIKYVKVIDPKGNEIMAGAASAVSKKVGLSYARVLELSRTGGCDAKGRAYHRF</sequence>
<comment type="caution">
    <text evidence="1">The sequence shown here is derived from an EMBL/GenBank/DDBJ whole genome shotgun (WGS) entry which is preliminary data.</text>
</comment>
<evidence type="ECO:0000313" key="1">
    <source>
        <dbReference type="EMBL" id="GET11636.1"/>
    </source>
</evidence>
<gene>
    <name evidence="1" type="ORF">SN811_01360</name>
</gene>
<dbReference type="Proteomes" id="UP000494160">
    <property type="component" value="Unassembled WGS sequence"/>
</dbReference>
<accession>A0A6F9Y2A1</accession>
<reference evidence="1" key="1">
    <citation type="submission" date="2019-10" db="EMBL/GenBank/DDBJ databases">
        <title>Lactobacillus agilis SN811 Whole Genome Sequencing Project.</title>
        <authorList>
            <person name="Suzuki S."/>
            <person name="Endo A."/>
            <person name="Maeno S."/>
            <person name="Shiwa Y."/>
            <person name="Matsutani M."/>
            <person name="Kajikawa A."/>
        </authorList>
    </citation>
    <scope>NUCLEOTIDE SEQUENCE</scope>
    <source>
        <strain evidence="1">SN811</strain>
    </source>
</reference>
<dbReference type="RefSeq" id="WP_172576758.1">
    <property type="nucleotide sequence ID" value="NZ_BLAP01000013.1"/>
</dbReference>
<dbReference type="AlphaFoldDB" id="A0A6F9Y2A1"/>
<proteinExistence type="predicted"/>
<name>A0A6F9Y2A1_9LACO</name>
<organism evidence="1">
    <name type="scientific">Ligilactobacillus agilis</name>
    <dbReference type="NCBI Taxonomy" id="1601"/>
    <lineage>
        <taxon>Bacteria</taxon>
        <taxon>Bacillati</taxon>
        <taxon>Bacillota</taxon>
        <taxon>Bacilli</taxon>
        <taxon>Lactobacillales</taxon>
        <taxon>Lactobacillaceae</taxon>
        <taxon>Ligilactobacillus</taxon>
    </lineage>
</organism>
<protein>
    <submittedName>
        <fullName evidence="1">Uncharacterized protein</fullName>
    </submittedName>
</protein>